<evidence type="ECO:0008006" key="4">
    <source>
        <dbReference type="Google" id="ProtNLM"/>
    </source>
</evidence>
<accession>A0ABW6PA07</accession>
<keyword evidence="1" id="KW-1133">Transmembrane helix</keyword>
<feature type="transmembrane region" description="Helical" evidence="1">
    <location>
        <begin position="218"/>
        <end position="238"/>
    </location>
</feature>
<organism evidence="2 3">
    <name type="scientific">Nocardia aobensis</name>
    <dbReference type="NCBI Taxonomy" id="257277"/>
    <lineage>
        <taxon>Bacteria</taxon>
        <taxon>Bacillati</taxon>
        <taxon>Actinomycetota</taxon>
        <taxon>Actinomycetes</taxon>
        <taxon>Mycobacteriales</taxon>
        <taxon>Nocardiaceae</taxon>
        <taxon>Nocardia</taxon>
    </lineage>
</organism>
<proteinExistence type="predicted"/>
<feature type="transmembrane region" description="Helical" evidence="1">
    <location>
        <begin position="110"/>
        <end position="132"/>
    </location>
</feature>
<reference evidence="2 3" key="1">
    <citation type="submission" date="2024-10" db="EMBL/GenBank/DDBJ databases">
        <title>The Natural Products Discovery Center: Release of the First 8490 Sequenced Strains for Exploring Actinobacteria Biosynthetic Diversity.</title>
        <authorList>
            <person name="Kalkreuter E."/>
            <person name="Kautsar S.A."/>
            <person name="Yang D."/>
            <person name="Bader C.D."/>
            <person name="Teijaro C.N."/>
            <person name="Fluegel L."/>
            <person name="Davis C.M."/>
            <person name="Simpson J.R."/>
            <person name="Lauterbach L."/>
            <person name="Steele A.D."/>
            <person name="Gui C."/>
            <person name="Meng S."/>
            <person name="Li G."/>
            <person name="Viehrig K."/>
            <person name="Ye F."/>
            <person name="Su P."/>
            <person name="Kiefer A.F."/>
            <person name="Nichols A."/>
            <person name="Cepeda A.J."/>
            <person name="Yan W."/>
            <person name="Fan B."/>
            <person name="Jiang Y."/>
            <person name="Adhikari A."/>
            <person name="Zheng C.-J."/>
            <person name="Schuster L."/>
            <person name="Cowan T.M."/>
            <person name="Smanski M.J."/>
            <person name="Chevrette M.G."/>
            <person name="De Carvalho L.P.S."/>
            <person name="Shen B."/>
        </authorList>
    </citation>
    <scope>NUCLEOTIDE SEQUENCE [LARGE SCALE GENOMIC DNA]</scope>
    <source>
        <strain evidence="2 3">NPDC004119</strain>
    </source>
</reference>
<evidence type="ECO:0000256" key="1">
    <source>
        <dbReference type="SAM" id="Phobius"/>
    </source>
</evidence>
<gene>
    <name evidence="2" type="ORF">ACFYU5_26520</name>
</gene>
<evidence type="ECO:0000313" key="2">
    <source>
        <dbReference type="EMBL" id="MFF0499983.1"/>
    </source>
</evidence>
<evidence type="ECO:0000313" key="3">
    <source>
        <dbReference type="Proteomes" id="UP001601442"/>
    </source>
</evidence>
<protein>
    <recommendedName>
        <fullName evidence="4">DUF4386 domain-containing protein</fullName>
    </recommendedName>
</protein>
<comment type="caution">
    <text evidence="2">The sequence shown here is derived from an EMBL/GenBank/DDBJ whole genome shotgun (WGS) entry which is preliminary data.</text>
</comment>
<dbReference type="Proteomes" id="UP001601442">
    <property type="component" value="Unassembled WGS sequence"/>
</dbReference>
<dbReference type="EMBL" id="JBIAMT010000005">
    <property type="protein sequence ID" value="MFF0499983.1"/>
    <property type="molecule type" value="Genomic_DNA"/>
</dbReference>
<dbReference type="RefSeq" id="WP_387398936.1">
    <property type="nucleotide sequence ID" value="NZ_JBIAMT010000005.1"/>
</dbReference>
<feature type="transmembrane region" description="Helical" evidence="1">
    <location>
        <begin position="186"/>
        <end position="206"/>
    </location>
</feature>
<sequence length="263" mass="28985">MTGKVIRRTPDVTVRQPTGRRPNPVDQWICWWSIPAFYGLFGLIFVVLTRVMPPPRPDASVEQIVAFFQGHATTIRIGFALLMAVIGFTGMANGLIAFQMKRMSISPVFAYAYIAALAVGAVPGCLFASFAFVTATFRPDRDPHILVLLYDLGLLSFVGSLGCFATQCTVLALAIFLDRNGIFPGWLGYMSIWMVVTEILAGPVFVFRSGALAWNGAISFWLGTAIFVGWEFCMIMLLRRAIRRQPAQDRFLSAESSSEPGTP</sequence>
<name>A0ABW6PA07_9NOCA</name>
<feature type="transmembrane region" description="Helical" evidence="1">
    <location>
        <begin position="77"/>
        <end position="98"/>
    </location>
</feature>
<keyword evidence="1" id="KW-0472">Membrane</keyword>
<feature type="transmembrane region" description="Helical" evidence="1">
    <location>
        <begin position="29"/>
        <end position="48"/>
    </location>
</feature>
<feature type="transmembrane region" description="Helical" evidence="1">
    <location>
        <begin position="152"/>
        <end position="177"/>
    </location>
</feature>
<keyword evidence="1" id="KW-0812">Transmembrane</keyword>
<keyword evidence="3" id="KW-1185">Reference proteome</keyword>